<dbReference type="EMBL" id="JAUESC010000004">
    <property type="protein sequence ID" value="KAK0598025.1"/>
    <property type="molecule type" value="Genomic_DNA"/>
</dbReference>
<comment type="caution">
    <text evidence="1">The sequence shown here is derived from an EMBL/GenBank/DDBJ whole genome shotgun (WGS) entry which is preliminary data.</text>
</comment>
<reference evidence="1" key="2">
    <citation type="submission" date="2023-06" db="EMBL/GenBank/DDBJ databases">
        <authorList>
            <person name="Swenson N.G."/>
            <person name="Wegrzyn J.L."/>
            <person name="Mcevoy S.L."/>
        </authorList>
    </citation>
    <scope>NUCLEOTIDE SEQUENCE</scope>
    <source>
        <strain evidence="1">NS2018</strain>
        <tissue evidence="1">Leaf</tissue>
    </source>
</reference>
<evidence type="ECO:0000313" key="1">
    <source>
        <dbReference type="EMBL" id="KAK0598025.1"/>
    </source>
</evidence>
<keyword evidence="2" id="KW-1185">Reference proteome</keyword>
<evidence type="ECO:0000313" key="2">
    <source>
        <dbReference type="Proteomes" id="UP001168877"/>
    </source>
</evidence>
<reference evidence="1" key="1">
    <citation type="journal article" date="2022" name="Plant J.">
        <title>Strategies of tolerance reflected in two North American maple genomes.</title>
        <authorList>
            <person name="McEvoy S.L."/>
            <person name="Sezen U.U."/>
            <person name="Trouern-Trend A."/>
            <person name="McMahon S.M."/>
            <person name="Schaberg P.G."/>
            <person name="Yang J."/>
            <person name="Wegrzyn J.L."/>
            <person name="Swenson N.G."/>
        </authorList>
    </citation>
    <scope>NUCLEOTIDE SEQUENCE</scope>
    <source>
        <strain evidence="1">NS2018</strain>
    </source>
</reference>
<gene>
    <name evidence="1" type="ORF">LWI29_030842</name>
</gene>
<organism evidence="1 2">
    <name type="scientific">Acer saccharum</name>
    <name type="common">Sugar maple</name>
    <dbReference type="NCBI Taxonomy" id="4024"/>
    <lineage>
        <taxon>Eukaryota</taxon>
        <taxon>Viridiplantae</taxon>
        <taxon>Streptophyta</taxon>
        <taxon>Embryophyta</taxon>
        <taxon>Tracheophyta</taxon>
        <taxon>Spermatophyta</taxon>
        <taxon>Magnoliopsida</taxon>
        <taxon>eudicotyledons</taxon>
        <taxon>Gunneridae</taxon>
        <taxon>Pentapetalae</taxon>
        <taxon>rosids</taxon>
        <taxon>malvids</taxon>
        <taxon>Sapindales</taxon>
        <taxon>Sapindaceae</taxon>
        <taxon>Hippocastanoideae</taxon>
        <taxon>Acereae</taxon>
        <taxon>Acer</taxon>
    </lineage>
</organism>
<sequence>MLPKGIGEIRYDHTYVDAETTYRVPPSKQGRRAKKGITSNNCHFSLFKQAINCHSLLVEQAQGLFNQAQVEQAKGLFKQAQGEQARGLLKQAQGEQAQGLFEQARGLFKQVRGEQVFDLPKQAKGLFKQAQGEFKQAQDEQAIVLLFQAQDSKLASLLDDSINGLPFGHRRKSLRNNLRFFSRCFQALWTDSGIAAFAASQMENQSLNQINEFLRV</sequence>
<protein>
    <submittedName>
        <fullName evidence="1">Uncharacterized protein</fullName>
    </submittedName>
</protein>
<dbReference type="Proteomes" id="UP001168877">
    <property type="component" value="Unassembled WGS sequence"/>
</dbReference>
<proteinExistence type="predicted"/>
<accession>A0AA39SVG6</accession>
<name>A0AA39SVG6_ACESA</name>
<dbReference type="AlphaFoldDB" id="A0AA39SVG6"/>